<evidence type="ECO:0000313" key="1">
    <source>
        <dbReference type="EMBL" id="KRY58756.1"/>
    </source>
</evidence>
<evidence type="ECO:0000313" key="2">
    <source>
        <dbReference type="Proteomes" id="UP000054653"/>
    </source>
</evidence>
<name>A0A0V1DBL6_TRIBR</name>
<gene>
    <name evidence="1" type="ORF">T03_7975</name>
</gene>
<protein>
    <submittedName>
        <fullName evidence="1">Uncharacterized protein</fullName>
    </submittedName>
</protein>
<dbReference type="Proteomes" id="UP000054653">
    <property type="component" value="Unassembled WGS sequence"/>
</dbReference>
<proteinExistence type="predicted"/>
<organism evidence="1 2">
    <name type="scientific">Trichinella britovi</name>
    <name type="common">Parasitic roundworm</name>
    <dbReference type="NCBI Taxonomy" id="45882"/>
    <lineage>
        <taxon>Eukaryota</taxon>
        <taxon>Metazoa</taxon>
        <taxon>Ecdysozoa</taxon>
        <taxon>Nematoda</taxon>
        <taxon>Enoplea</taxon>
        <taxon>Dorylaimia</taxon>
        <taxon>Trichinellida</taxon>
        <taxon>Trichinellidae</taxon>
        <taxon>Trichinella</taxon>
    </lineage>
</organism>
<comment type="caution">
    <text evidence="1">The sequence shown here is derived from an EMBL/GenBank/DDBJ whole genome shotgun (WGS) entry which is preliminary data.</text>
</comment>
<accession>A0A0V1DBL6</accession>
<reference evidence="1 2" key="1">
    <citation type="submission" date="2015-01" db="EMBL/GenBank/DDBJ databases">
        <title>Evolution of Trichinella species and genotypes.</title>
        <authorList>
            <person name="Korhonen P.K."/>
            <person name="Edoardo P."/>
            <person name="Giuseppe L.R."/>
            <person name="Gasser R.B."/>
        </authorList>
    </citation>
    <scope>NUCLEOTIDE SEQUENCE [LARGE SCALE GENOMIC DNA]</scope>
    <source>
        <strain evidence="1">ISS120</strain>
    </source>
</reference>
<keyword evidence="2" id="KW-1185">Reference proteome</keyword>
<sequence>MLYIQHILLNTPSISSVYRDIPPQQFAQQGLVQLTTAVNSPRGQLAAWSTHRDYLCLWHSLKSGADTSNLWEGVDISILFHCQYF</sequence>
<dbReference type="EMBL" id="JYDI01000018">
    <property type="protein sequence ID" value="KRY58756.1"/>
    <property type="molecule type" value="Genomic_DNA"/>
</dbReference>
<dbReference type="AlphaFoldDB" id="A0A0V1DBL6"/>